<sequence>MASGRYPRITVTEGPQPSEVPFHLNVEKLRDFSPNAPAQIRGSFENYSSEEQTVGFGAIQPYSNIWSEDEGWLVLIPSDRETQKHVFGTTEQIIPDRPVEGCWQTNLVHFVRPDVIRWQSLNAGECIQSEYTVLHYPEREILEATMDKWVSGRPEDMGCLPAGEHRFAESFVPKVRADTSWEEFEWSYTLTIEE</sequence>
<dbReference type="AlphaFoldDB" id="A0A0W1RWG0"/>
<organism evidence="1 2">
    <name type="scientific">Haloferax profundi</name>
    <dbReference type="NCBI Taxonomy" id="1544718"/>
    <lineage>
        <taxon>Archaea</taxon>
        <taxon>Methanobacteriati</taxon>
        <taxon>Methanobacteriota</taxon>
        <taxon>Stenosarchaea group</taxon>
        <taxon>Halobacteria</taxon>
        <taxon>Halobacteriales</taxon>
        <taxon>Haloferacaceae</taxon>
        <taxon>Haloferax</taxon>
    </lineage>
</organism>
<proteinExistence type="predicted"/>
<evidence type="ECO:0000313" key="2">
    <source>
        <dbReference type="Proteomes" id="UP000053157"/>
    </source>
</evidence>
<evidence type="ECO:0000313" key="1">
    <source>
        <dbReference type="EMBL" id="KTG18018.1"/>
    </source>
</evidence>
<dbReference type="Proteomes" id="UP000053157">
    <property type="component" value="Unassembled WGS sequence"/>
</dbReference>
<reference evidence="1 2" key="1">
    <citation type="submission" date="2015-12" db="EMBL/GenBank/DDBJ databases">
        <title>Haloferax profundi sp. nov. isolated from the Discovery deep brine-seawater interface in the Red Sea.</title>
        <authorList>
            <person name="Zhang G."/>
            <person name="Stingl U."/>
            <person name="Rashid M."/>
        </authorList>
    </citation>
    <scope>NUCLEOTIDE SEQUENCE [LARGE SCALE GENOMIC DNA]</scope>
    <source>
        <strain evidence="1 2">SB29</strain>
    </source>
</reference>
<comment type="caution">
    <text evidence="1">The sequence shown here is derived from an EMBL/GenBank/DDBJ whole genome shotgun (WGS) entry which is preliminary data.</text>
</comment>
<gene>
    <name evidence="1" type="ORF">AUR66_18385</name>
</gene>
<dbReference type="RefSeq" id="WP_058573185.1">
    <property type="nucleotide sequence ID" value="NZ_LOPV01000478.1"/>
</dbReference>
<dbReference type="EMBL" id="LOPV01000478">
    <property type="protein sequence ID" value="KTG18018.1"/>
    <property type="molecule type" value="Genomic_DNA"/>
</dbReference>
<keyword evidence="2" id="KW-1185">Reference proteome</keyword>
<dbReference type="OrthoDB" id="206507at2157"/>
<protein>
    <submittedName>
        <fullName evidence="1">Uncharacterized protein</fullName>
    </submittedName>
</protein>
<accession>A0A0W1RWG0</accession>
<name>A0A0W1RWG0_9EURY</name>